<sequence length="117" mass="12897">MRIKSWLSCCCLHIILCQKLANIFLSTSPVLPNCIPGLLILKHGCGPDQKCCRASVKELPPASLLILNFCRPSFTARAHQMVIGLRPLVLSATQRPITEGVVVALNRFLARVFCFPP</sequence>
<proteinExistence type="predicted"/>
<organism evidence="2">
    <name type="scientific">Cacopsylla melanoneura</name>
    <dbReference type="NCBI Taxonomy" id="428564"/>
    <lineage>
        <taxon>Eukaryota</taxon>
        <taxon>Metazoa</taxon>
        <taxon>Ecdysozoa</taxon>
        <taxon>Arthropoda</taxon>
        <taxon>Hexapoda</taxon>
        <taxon>Insecta</taxon>
        <taxon>Pterygota</taxon>
        <taxon>Neoptera</taxon>
        <taxon>Paraneoptera</taxon>
        <taxon>Hemiptera</taxon>
        <taxon>Sternorrhyncha</taxon>
        <taxon>Psylloidea</taxon>
        <taxon>Psyllidae</taxon>
        <taxon>Psyllinae</taxon>
        <taxon>Cacopsylla</taxon>
    </lineage>
</organism>
<name>A0A8D8VLC7_9HEMI</name>
<keyword evidence="1" id="KW-0732">Signal</keyword>
<feature type="chain" id="PRO_5034008742" evidence="1">
    <location>
        <begin position="22"/>
        <end position="117"/>
    </location>
</feature>
<evidence type="ECO:0000313" key="2">
    <source>
        <dbReference type="EMBL" id="CAG6723746.1"/>
    </source>
</evidence>
<protein>
    <submittedName>
        <fullName evidence="2">Uncharacterized protein</fullName>
    </submittedName>
</protein>
<feature type="signal peptide" evidence="1">
    <location>
        <begin position="1"/>
        <end position="21"/>
    </location>
</feature>
<evidence type="ECO:0000256" key="1">
    <source>
        <dbReference type="SAM" id="SignalP"/>
    </source>
</evidence>
<reference evidence="2" key="1">
    <citation type="submission" date="2021-05" db="EMBL/GenBank/DDBJ databases">
        <authorList>
            <person name="Alioto T."/>
            <person name="Alioto T."/>
            <person name="Gomez Garrido J."/>
        </authorList>
    </citation>
    <scope>NUCLEOTIDE SEQUENCE</scope>
</reference>
<dbReference type="AlphaFoldDB" id="A0A8D8VLC7"/>
<accession>A0A8D8VLC7</accession>
<dbReference type="EMBL" id="HBUF01366312">
    <property type="protein sequence ID" value="CAG6723746.1"/>
    <property type="molecule type" value="Transcribed_RNA"/>
</dbReference>